<dbReference type="RefSeq" id="WP_155093405.1">
    <property type="nucleotide sequence ID" value="NZ_WMJX01000079.1"/>
</dbReference>
<evidence type="ECO:0000313" key="4">
    <source>
        <dbReference type="EMBL" id="MTG99418.1"/>
    </source>
</evidence>
<protein>
    <recommendedName>
        <fullName evidence="3">DUF8202 domain-containing protein</fullName>
    </recommendedName>
</protein>
<evidence type="ECO:0000256" key="2">
    <source>
        <dbReference type="SAM" id="SignalP"/>
    </source>
</evidence>
<evidence type="ECO:0000256" key="1">
    <source>
        <dbReference type="SAM" id="MobiDB-lite"/>
    </source>
</evidence>
<keyword evidence="5" id="KW-1185">Reference proteome</keyword>
<dbReference type="Pfam" id="PF26628">
    <property type="entry name" value="DUF8202"/>
    <property type="match status" value="2"/>
</dbReference>
<sequence length="1498" mass="165487">MKRFFTVIVLLCSLWSMGQTPGGINGVTVEYWLKAGELLPTLPEDEEDVTNWNDVSGNNRHFVSPTAFHPRFVKSAMNYQPAVDFYFLDEEDGGNEKNNKQRKLESISDFVVDSDRSYFVIWISRLDEEHISKDASVFAFTAGINDFFGWNRKKELLSNVRGALYAFSGTDTRKYGIGMSLIPNKTGSTALEHTFYLNGEMSSTGAKKTLYNRTGKSVLGKQDGGNSDSNPFFGEVMEVIVMSKPAGSNGVTLTADEIKKINSYLSLKYGLTLNSNSQKDYILSDGTLIYNSILPGYNEFGFDIFGLVRDDNSGLYQKQSMSTEHPIMGAFLGELAETNDENTSTLDNNVALVFGGNGKEGNSSYSYKAGTAFMNYTLKINTDPETGVVQEERLSSLENYVYRAKLTGKSSLTVNFTPNKGQWILVSEDPSFNPSTTKIYKIKGGVVKDVEIKDGDYIGFTYYLQAPGGVTNGLRMWLNASEESTIVTNEKGEVLIWEDYAGLGTSYKRRTANKASAVYLKAEERTNYHPTLRFDKENDYLITDKAPMSVAAPSKVSFYTVVNHDFASTRSYFIGFGRQTYGTDGRRPAFGVYRDGSEGKGRIGSTGLSNTKGKLFNPGATTIAGYIWNVGSDVTFEFDAHAENVKHTYDNILMNGPGMLGMGSSSKTYYLQGVMPEVVAYETILTQNERDRINSYLGLKYGITLKIDKASVGNNYEYLFSDGTSIWEGNDAVHNQYHHNVAAVLRDDDANLNNRQSRSTDVGAIVHMGVGTKLGIDPELDNIKQNKTSISWGHNDGSFALHSFAGNDDVCGEMDSRLEGRIWLVDNESFDQSIMVAAHGPTFPFNGANYKVYLLIADSAEKLIDNKWDRIVPMFYNNEMHVANYKFTDEYTYFTFGAKQVGTCEGCEFEGVKKLDFTKANWKTKGDKGPKVFDLGDGFKVNMNIIDSSNNLNRGYPRTSSLKTLRESRRGGAEVTTEITFTNPDGNEAAASASFELFDIDRTGRVVDIVQVIGYCNGSPVYPKLNYTYNKPDRSRYKTDNSGNANAKRQGEGYSGNSSYTNKRGRVFVEFENPVQKIDIVYKSQSSSTTYPTSYIGIGPMEFYCPAPLPEPNEDGLIFVKQGTAEVLLCEVVDYTFRSVNTNCAPKEVNFTDTLPEGMVWVNNSFSAGGVDLDDANITGYGTRTLTVNGLMVPGGGSLYTFRANAIFEEDALAGTYENRATIDYDRLGTPVTLQSTDRLTGKDMTETIALDSDRPKQILTSFTTNKGCFTLDKENEVLLNIDNPNDFDLADMFLSIDYDIDAFSFVNGSLATSTGLNIGTNQSDEGGFEFEGFKVPKGTSWVKFKVKASNNLADYDVDPATGDPRSITFSFDLISESEDVCIDGALANANGEIELPYCSICYYPSVVGDKGDILNSDGFMTVSTLNRPDSQWVSERGNAFVVLESYNKGLVVTRLTTAQISALNPVEGMIVYDSTENCLKLYNGSEWGCIAQGCVDE</sequence>
<feature type="signal peptide" evidence="2">
    <location>
        <begin position="1"/>
        <end position="18"/>
    </location>
</feature>
<reference evidence="4 5" key="1">
    <citation type="submission" date="2019-11" db="EMBL/GenBank/DDBJ databases">
        <title>Genome of Strain BIT-d1.</title>
        <authorList>
            <person name="Yang Y."/>
        </authorList>
    </citation>
    <scope>NUCLEOTIDE SEQUENCE [LARGE SCALE GENOMIC DNA]</scope>
    <source>
        <strain evidence="4 5">BIT-d1</strain>
    </source>
</reference>
<keyword evidence="2" id="KW-0732">Signal</keyword>
<feature type="chain" id="PRO_5026208932" description="DUF8202 domain-containing protein" evidence="2">
    <location>
        <begin position="19"/>
        <end position="1498"/>
    </location>
</feature>
<accession>A0A6I3LLF2</accession>
<dbReference type="Proteomes" id="UP000438760">
    <property type="component" value="Unassembled WGS sequence"/>
</dbReference>
<name>A0A6I3LLF2_9FLAO</name>
<dbReference type="OrthoDB" id="2582440at2"/>
<dbReference type="InterPro" id="IPR058515">
    <property type="entry name" value="DUF8202"/>
</dbReference>
<proteinExistence type="predicted"/>
<feature type="domain" description="DUF8202" evidence="3">
    <location>
        <begin position="689"/>
        <end position="889"/>
    </location>
</feature>
<dbReference type="EMBL" id="WMJX01000079">
    <property type="protein sequence ID" value="MTG99418.1"/>
    <property type="molecule type" value="Genomic_DNA"/>
</dbReference>
<feature type="region of interest" description="Disordered" evidence="1">
    <location>
        <begin position="1030"/>
        <end position="1058"/>
    </location>
</feature>
<evidence type="ECO:0000313" key="5">
    <source>
        <dbReference type="Proteomes" id="UP000438760"/>
    </source>
</evidence>
<feature type="domain" description="DUF8202" evidence="3">
    <location>
        <begin position="257"/>
        <end position="455"/>
    </location>
</feature>
<organism evidence="4 5">
    <name type="scientific">Myroides albus</name>
    <dbReference type="NCBI Taxonomy" id="2562892"/>
    <lineage>
        <taxon>Bacteria</taxon>
        <taxon>Pseudomonadati</taxon>
        <taxon>Bacteroidota</taxon>
        <taxon>Flavobacteriia</taxon>
        <taxon>Flavobacteriales</taxon>
        <taxon>Flavobacteriaceae</taxon>
        <taxon>Myroides</taxon>
    </lineage>
</organism>
<comment type="caution">
    <text evidence="4">The sequence shown here is derived from an EMBL/GenBank/DDBJ whole genome shotgun (WGS) entry which is preliminary data.</text>
</comment>
<evidence type="ECO:0000259" key="3">
    <source>
        <dbReference type="Pfam" id="PF26628"/>
    </source>
</evidence>
<gene>
    <name evidence="4" type="ORF">GJV76_15030</name>
</gene>